<reference evidence="1" key="2">
    <citation type="submission" date="2020-11" db="EMBL/GenBank/DDBJ databases">
        <authorList>
            <person name="McCartney M.A."/>
            <person name="Auch B."/>
            <person name="Kono T."/>
            <person name="Mallez S."/>
            <person name="Becker A."/>
            <person name="Gohl D.M."/>
            <person name="Silverstein K.A.T."/>
            <person name="Koren S."/>
            <person name="Bechman K.B."/>
            <person name="Herman A."/>
            <person name="Abrahante J.E."/>
            <person name="Garbe J."/>
        </authorList>
    </citation>
    <scope>NUCLEOTIDE SEQUENCE</scope>
    <source>
        <strain evidence="1">Duluth1</strain>
        <tissue evidence="1">Whole animal</tissue>
    </source>
</reference>
<reference evidence="1" key="1">
    <citation type="journal article" date="2019" name="bioRxiv">
        <title>The Genome of the Zebra Mussel, Dreissena polymorpha: A Resource for Invasive Species Research.</title>
        <authorList>
            <person name="McCartney M.A."/>
            <person name="Auch B."/>
            <person name="Kono T."/>
            <person name="Mallez S."/>
            <person name="Zhang Y."/>
            <person name="Obille A."/>
            <person name="Becker A."/>
            <person name="Abrahante J.E."/>
            <person name="Garbe J."/>
            <person name="Badalamenti J.P."/>
            <person name="Herman A."/>
            <person name="Mangelson H."/>
            <person name="Liachko I."/>
            <person name="Sullivan S."/>
            <person name="Sone E.D."/>
            <person name="Koren S."/>
            <person name="Silverstein K.A.T."/>
            <person name="Beckman K.B."/>
            <person name="Gohl D.M."/>
        </authorList>
    </citation>
    <scope>NUCLEOTIDE SEQUENCE</scope>
    <source>
        <strain evidence="1">Duluth1</strain>
        <tissue evidence="1">Whole animal</tissue>
    </source>
</reference>
<accession>A0A9D4BP90</accession>
<dbReference type="EMBL" id="JAIWYP010000014">
    <property type="protein sequence ID" value="KAH3711316.1"/>
    <property type="molecule type" value="Genomic_DNA"/>
</dbReference>
<comment type="caution">
    <text evidence="1">The sequence shown here is derived from an EMBL/GenBank/DDBJ whole genome shotgun (WGS) entry which is preliminary data.</text>
</comment>
<dbReference type="Proteomes" id="UP000828390">
    <property type="component" value="Unassembled WGS sequence"/>
</dbReference>
<evidence type="ECO:0000313" key="1">
    <source>
        <dbReference type="EMBL" id="KAH3711316.1"/>
    </source>
</evidence>
<sequence>MLTIHLEETDCFTAWVSAKELGITLAPEEAETKCRNTIVLGQNYMGIRYGPRCLKPKF</sequence>
<gene>
    <name evidence="1" type="ORF">DPMN_070821</name>
</gene>
<organism evidence="1 2">
    <name type="scientific">Dreissena polymorpha</name>
    <name type="common">Zebra mussel</name>
    <name type="synonym">Mytilus polymorpha</name>
    <dbReference type="NCBI Taxonomy" id="45954"/>
    <lineage>
        <taxon>Eukaryota</taxon>
        <taxon>Metazoa</taxon>
        <taxon>Spiralia</taxon>
        <taxon>Lophotrochozoa</taxon>
        <taxon>Mollusca</taxon>
        <taxon>Bivalvia</taxon>
        <taxon>Autobranchia</taxon>
        <taxon>Heteroconchia</taxon>
        <taxon>Euheterodonta</taxon>
        <taxon>Imparidentia</taxon>
        <taxon>Neoheterodontei</taxon>
        <taxon>Myida</taxon>
        <taxon>Dreissenoidea</taxon>
        <taxon>Dreissenidae</taxon>
        <taxon>Dreissena</taxon>
    </lineage>
</organism>
<keyword evidence="2" id="KW-1185">Reference proteome</keyword>
<evidence type="ECO:0000313" key="2">
    <source>
        <dbReference type="Proteomes" id="UP000828390"/>
    </source>
</evidence>
<protein>
    <submittedName>
        <fullName evidence="1">Uncharacterized protein</fullName>
    </submittedName>
</protein>
<name>A0A9D4BP90_DREPO</name>
<dbReference type="AlphaFoldDB" id="A0A9D4BP90"/>
<proteinExistence type="predicted"/>